<evidence type="ECO:0000313" key="3">
    <source>
        <dbReference type="EMBL" id="OSD05439.1"/>
    </source>
</evidence>
<name>A0A1Y2IWB1_TRAC3</name>
<sequence>MPTLYLRLPREDETGDPRATVPLMPQTIFVARDSTSAPSASNGVQIPPGVIIGLVMASIAILSVAVMISICLRSMQGRRGRQSTRPADRHSAEWMDVSSAEDTHHTTSVWSIPEKAPQTADMTVQPAPGLPRLSPNRRLPSVCALDLTTSEPSQDLARAPAPGAIEGSTLDAASVDSPTLPPPTPSLSTPPQLHVVTRKPVPARFSSYTLVTELSSSEVDSPRSAKEVPSNTVSRSPSAANSAMQQMWESGFHVQRRSHLDREVARASSIIDPHLFGEAKAMRAVIPDVPFFVSQGAYVVDV</sequence>
<keyword evidence="2" id="KW-0812">Transmembrane</keyword>
<dbReference type="OrthoDB" id="2757536at2759"/>
<accession>A0A1Y2IWB1</accession>
<dbReference type="AlphaFoldDB" id="A0A1Y2IWB1"/>
<keyword evidence="2" id="KW-0472">Membrane</keyword>
<protein>
    <recommendedName>
        <fullName evidence="5">Transmembrane protein</fullName>
    </recommendedName>
</protein>
<keyword evidence="4" id="KW-1185">Reference proteome</keyword>
<organism evidence="3 4">
    <name type="scientific">Trametes coccinea (strain BRFM310)</name>
    <name type="common">Pycnoporus coccineus</name>
    <dbReference type="NCBI Taxonomy" id="1353009"/>
    <lineage>
        <taxon>Eukaryota</taxon>
        <taxon>Fungi</taxon>
        <taxon>Dikarya</taxon>
        <taxon>Basidiomycota</taxon>
        <taxon>Agaricomycotina</taxon>
        <taxon>Agaricomycetes</taxon>
        <taxon>Polyporales</taxon>
        <taxon>Polyporaceae</taxon>
        <taxon>Trametes</taxon>
    </lineage>
</organism>
<evidence type="ECO:0000256" key="1">
    <source>
        <dbReference type="SAM" id="MobiDB-lite"/>
    </source>
</evidence>
<evidence type="ECO:0000256" key="2">
    <source>
        <dbReference type="SAM" id="Phobius"/>
    </source>
</evidence>
<feature type="region of interest" description="Disordered" evidence="1">
    <location>
        <begin position="150"/>
        <end position="192"/>
    </location>
</feature>
<evidence type="ECO:0008006" key="5">
    <source>
        <dbReference type="Google" id="ProtNLM"/>
    </source>
</evidence>
<feature type="region of interest" description="Disordered" evidence="1">
    <location>
        <begin position="219"/>
        <end position="238"/>
    </location>
</feature>
<dbReference type="STRING" id="1353009.A0A1Y2IWB1"/>
<reference evidence="3 4" key="1">
    <citation type="journal article" date="2015" name="Biotechnol. Biofuels">
        <title>Enhanced degradation of softwood versus hardwood by the white-rot fungus Pycnoporus coccineus.</title>
        <authorList>
            <person name="Couturier M."/>
            <person name="Navarro D."/>
            <person name="Chevret D."/>
            <person name="Henrissat B."/>
            <person name="Piumi F."/>
            <person name="Ruiz-Duenas F.J."/>
            <person name="Martinez A.T."/>
            <person name="Grigoriev I.V."/>
            <person name="Riley R."/>
            <person name="Lipzen A."/>
            <person name="Berrin J.G."/>
            <person name="Master E.R."/>
            <person name="Rosso M.N."/>
        </authorList>
    </citation>
    <scope>NUCLEOTIDE SEQUENCE [LARGE SCALE GENOMIC DNA]</scope>
    <source>
        <strain evidence="3 4">BRFM310</strain>
    </source>
</reference>
<evidence type="ECO:0000313" key="4">
    <source>
        <dbReference type="Proteomes" id="UP000193067"/>
    </source>
</evidence>
<keyword evidence="2" id="KW-1133">Transmembrane helix</keyword>
<feature type="region of interest" description="Disordered" evidence="1">
    <location>
        <begin position="1"/>
        <end position="20"/>
    </location>
</feature>
<dbReference type="Proteomes" id="UP000193067">
    <property type="component" value="Unassembled WGS sequence"/>
</dbReference>
<dbReference type="EMBL" id="KZ084093">
    <property type="protein sequence ID" value="OSD05439.1"/>
    <property type="molecule type" value="Genomic_DNA"/>
</dbReference>
<feature type="transmembrane region" description="Helical" evidence="2">
    <location>
        <begin position="50"/>
        <end position="72"/>
    </location>
</feature>
<feature type="compositionally biased region" description="Polar residues" evidence="1">
    <location>
        <begin position="229"/>
        <end position="238"/>
    </location>
</feature>
<feature type="region of interest" description="Disordered" evidence="1">
    <location>
        <begin position="77"/>
        <end position="100"/>
    </location>
</feature>
<gene>
    <name evidence="3" type="ORF">PYCCODRAFT_1237604</name>
</gene>
<proteinExistence type="predicted"/>